<evidence type="ECO:0000256" key="4">
    <source>
        <dbReference type="ARBA" id="ARBA00022603"/>
    </source>
</evidence>
<evidence type="ECO:0000259" key="8">
    <source>
        <dbReference type="Pfam" id="PF00590"/>
    </source>
</evidence>
<evidence type="ECO:0000256" key="1">
    <source>
        <dbReference type="ARBA" id="ARBA00004953"/>
    </source>
</evidence>
<name>A0A4Q9KBT2_9ACTN</name>
<dbReference type="PANTHER" id="PTHR43467:SF2">
    <property type="entry name" value="COBALT-PRECORRIN-2 C(20)-METHYLTRANSFERASE"/>
    <property type="match status" value="1"/>
</dbReference>
<dbReference type="InterPro" id="IPR012382">
    <property type="entry name" value="CobI/CbiL"/>
</dbReference>
<comment type="caution">
    <text evidence="9">The sequence shown here is derived from an EMBL/GenBank/DDBJ whole genome shotgun (WGS) entry which is preliminary data.</text>
</comment>
<dbReference type="PANTHER" id="PTHR43467">
    <property type="entry name" value="COBALT-PRECORRIN-2 C(20)-METHYLTRANSFERASE"/>
    <property type="match status" value="1"/>
</dbReference>
<dbReference type="GO" id="GO:0030788">
    <property type="term" value="F:precorrin-2 C20-methyltransferase activity"/>
    <property type="evidence" value="ECO:0007669"/>
    <property type="project" value="UniProtKB-EC"/>
</dbReference>
<protein>
    <submittedName>
        <fullName evidence="9">Precorrin-2 C(20)-methyltransferase</fullName>
        <ecNumber evidence="9">2.1.1.130</ecNumber>
    </submittedName>
</protein>
<dbReference type="EMBL" id="SDMQ01000017">
    <property type="protein sequence ID" value="TBT82796.1"/>
    <property type="molecule type" value="Genomic_DNA"/>
</dbReference>
<dbReference type="InterPro" id="IPR006364">
    <property type="entry name" value="CobI/CbiL/CobIJ_dom"/>
</dbReference>
<feature type="domain" description="Tetrapyrrole methylase" evidence="8">
    <location>
        <begin position="4"/>
        <end position="218"/>
    </location>
</feature>
<dbReference type="AlphaFoldDB" id="A0A4Q9KBT2"/>
<organism evidence="9 10">
    <name type="scientific">Propioniciclava sinopodophylli</name>
    <dbReference type="NCBI Taxonomy" id="1837344"/>
    <lineage>
        <taxon>Bacteria</taxon>
        <taxon>Bacillati</taxon>
        <taxon>Actinomycetota</taxon>
        <taxon>Actinomycetes</taxon>
        <taxon>Propionibacteriales</taxon>
        <taxon>Propionibacteriaceae</taxon>
        <taxon>Propioniciclava</taxon>
    </lineage>
</organism>
<dbReference type="OrthoDB" id="9804789at2"/>
<dbReference type="CDD" id="cd11645">
    <property type="entry name" value="Precorrin_2_C20_MT"/>
    <property type="match status" value="1"/>
</dbReference>
<keyword evidence="4 9" id="KW-0489">Methyltransferase</keyword>
<evidence type="ECO:0000256" key="7">
    <source>
        <dbReference type="PIRNR" id="PIRNR036427"/>
    </source>
</evidence>
<dbReference type="Gene3D" id="3.40.1010.10">
    <property type="entry name" value="Cobalt-precorrin-4 Transmethylase, Domain 1"/>
    <property type="match status" value="1"/>
</dbReference>
<gene>
    <name evidence="9" type="primary">cobI</name>
    <name evidence="9" type="ORF">ET989_13390</name>
</gene>
<evidence type="ECO:0000256" key="2">
    <source>
        <dbReference type="ARBA" id="ARBA00005879"/>
    </source>
</evidence>
<dbReference type="Pfam" id="PF00590">
    <property type="entry name" value="TP_methylase"/>
    <property type="match status" value="1"/>
</dbReference>
<dbReference type="Proteomes" id="UP000292373">
    <property type="component" value="Unassembled WGS sequence"/>
</dbReference>
<dbReference type="UniPathway" id="UPA00148"/>
<dbReference type="GO" id="GO:0009236">
    <property type="term" value="P:cobalamin biosynthetic process"/>
    <property type="evidence" value="ECO:0007669"/>
    <property type="project" value="UniProtKB-UniRule"/>
</dbReference>
<evidence type="ECO:0000313" key="9">
    <source>
        <dbReference type="EMBL" id="TBT82796.1"/>
    </source>
</evidence>
<comment type="similarity">
    <text evidence="2 7">Belongs to the precorrin methyltransferase family.</text>
</comment>
<dbReference type="InterPro" id="IPR000878">
    <property type="entry name" value="4pyrrol_Mease"/>
</dbReference>
<evidence type="ECO:0000256" key="6">
    <source>
        <dbReference type="ARBA" id="ARBA00022691"/>
    </source>
</evidence>
<comment type="pathway">
    <text evidence="1">Cofactor biosynthesis; adenosylcobalamin biosynthesis.</text>
</comment>
<evidence type="ECO:0000313" key="10">
    <source>
        <dbReference type="Proteomes" id="UP000292373"/>
    </source>
</evidence>
<dbReference type="InterPro" id="IPR035996">
    <property type="entry name" value="4pyrrol_Methylase_sf"/>
</dbReference>
<dbReference type="InterPro" id="IPR014777">
    <property type="entry name" value="4pyrrole_Mease_sub1"/>
</dbReference>
<dbReference type="NCBIfam" id="TIGR01467">
    <property type="entry name" value="cobI_cbiL"/>
    <property type="match status" value="1"/>
</dbReference>
<evidence type="ECO:0000256" key="3">
    <source>
        <dbReference type="ARBA" id="ARBA00022573"/>
    </source>
</evidence>
<accession>A0A4Q9KBT2</accession>
<dbReference type="Gene3D" id="3.30.950.10">
    <property type="entry name" value="Methyltransferase, Cobalt-precorrin-4 Transmethylase, Domain 2"/>
    <property type="match status" value="1"/>
</dbReference>
<dbReference type="RefSeq" id="WP_131169821.1">
    <property type="nucleotide sequence ID" value="NZ_SDMQ01000017.1"/>
</dbReference>
<dbReference type="EC" id="2.1.1.130" evidence="9"/>
<keyword evidence="10" id="KW-1185">Reference proteome</keyword>
<reference evidence="9 10" key="1">
    <citation type="submission" date="2019-01" db="EMBL/GenBank/DDBJ databases">
        <title>Lactibacter flavus gen. nov., sp. nov., a novel bacterium of the family Propionibacteriaceae isolated from raw milk and dairy products.</title>
        <authorList>
            <person name="Huptas C."/>
            <person name="Wenning M."/>
            <person name="Breitenwieser F."/>
            <person name="Doll E."/>
            <person name="Von Neubeck M."/>
            <person name="Busse H.-J."/>
            <person name="Scherer S."/>
        </authorList>
    </citation>
    <scope>NUCLEOTIDE SEQUENCE [LARGE SCALE GENOMIC DNA]</scope>
    <source>
        <strain evidence="9 10">KCTC 33808</strain>
    </source>
</reference>
<evidence type="ECO:0000256" key="5">
    <source>
        <dbReference type="ARBA" id="ARBA00022679"/>
    </source>
</evidence>
<proteinExistence type="inferred from homology"/>
<dbReference type="InterPro" id="IPR014776">
    <property type="entry name" value="4pyrrole_Mease_sub2"/>
</dbReference>
<keyword evidence="5 9" id="KW-0808">Transferase</keyword>
<keyword evidence="6" id="KW-0949">S-adenosyl-L-methionine</keyword>
<dbReference type="GO" id="GO:0032259">
    <property type="term" value="P:methylation"/>
    <property type="evidence" value="ECO:0007669"/>
    <property type="project" value="UniProtKB-KW"/>
</dbReference>
<dbReference type="SUPFAM" id="SSF53790">
    <property type="entry name" value="Tetrapyrrole methylase"/>
    <property type="match status" value="1"/>
</dbReference>
<keyword evidence="3" id="KW-0169">Cobalamin biosynthesis</keyword>
<dbReference type="PIRSF" id="PIRSF036427">
    <property type="entry name" value="Precrrn-2_mtase"/>
    <property type="match status" value="1"/>
</dbReference>
<sequence length="246" mass="25626">MSRRLIGVGVGPGDPDLLTLKAHRIVSTADVVLVPATEASGDGPGRAERVLAAACPEASSRIVRVPFSMSDPSGVTARRAAAWQTSAAVACDAFETGADVVAFATVGDPSVYSTFSYLADAVLERFGDVEVEVVPGITAMQALAAASRTPLVEGDERLGLVPVKRGVGDLAALGAEADTIVAYKIGRHYAELREYVDRLGEDAEAIVGINVGTPEQVIGSPADFDEVPYFGTMIITGRRAQRGGRL</sequence>